<gene>
    <name evidence="2" type="ORF">BSAL_47450</name>
</gene>
<evidence type="ECO:0000313" key="3">
    <source>
        <dbReference type="Proteomes" id="UP000051952"/>
    </source>
</evidence>
<keyword evidence="1" id="KW-0472">Membrane</keyword>
<feature type="transmembrane region" description="Helical" evidence="1">
    <location>
        <begin position="725"/>
        <end position="745"/>
    </location>
</feature>
<keyword evidence="1" id="KW-0812">Transmembrane</keyword>
<dbReference type="AlphaFoldDB" id="A0A0S4JV48"/>
<dbReference type="VEuPathDB" id="TriTrypDB:BSAL_47450"/>
<keyword evidence="3" id="KW-1185">Reference proteome</keyword>
<reference evidence="3" key="1">
    <citation type="submission" date="2015-09" db="EMBL/GenBank/DDBJ databases">
        <authorList>
            <consortium name="Pathogen Informatics"/>
        </authorList>
    </citation>
    <scope>NUCLEOTIDE SEQUENCE [LARGE SCALE GENOMIC DNA]</scope>
    <source>
        <strain evidence="3">Lake Konstanz</strain>
    </source>
</reference>
<dbReference type="Proteomes" id="UP000051952">
    <property type="component" value="Unassembled WGS sequence"/>
</dbReference>
<feature type="transmembrane region" description="Helical" evidence="1">
    <location>
        <begin position="55"/>
        <end position="75"/>
    </location>
</feature>
<accession>A0A0S4JV48</accession>
<evidence type="ECO:0000256" key="1">
    <source>
        <dbReference type="SAM" id="Phobius"/>
    </source>
</evidence>
<protein>
    <submittedName>
        <fullName evidence="2">Membrane-associated protein, putative</fullName>
    </submittedName>
</protein>
<keyword evidence="1" id="KW-1133">Transmembrane helix</keyword>
<name>A0A0S4JV48_BODSA</name>
<evidence type="ECO:0000313" key="2">
    <source>
        <dbReference type="EMBL" id="CUG94291.1"/>
    </source>
</evidence>
<sequence>MTDTPGGFNPTGLASMTVTAALVGLMSTLFTCSMITVVGCHLTVLEGSMYYHQDIISIVTGVLVISLVSLGSVNISNTTIEVIESSLASSPGFPTWRTGTSGRLFELSFLVLGTDFGGLMAAAISNTPFAAFTGLLSTYMASQTASGPSYVRDGCRITLRRCTHTTTPYNEGALSSNIVKHFGGAAAFQNMSTQNSFFLLETVHSSTTTTAASSSLVPYVAGWTFLDGGTVFAAQLTAFNVTLAATNVSLVYALMTDTLATVPLYVTVTTTNISLEASTMIMGGSDEVVVATTTLDRAPPLIHAAAPLAHIAFRGNLSHISILSTNVGNSCNHSSTLATPDRVQSTDDIHLSIGCDVVCGKGGIPLMCSGASWVGTFHANLTPQTCPLCSPPQTDGPTTPTTGSPLPHQLPMATKGAVATSAIASLVGSIISSTLPSMAVTAAATSGIMRMSGALRLWQRCSAFEDGGFLNDNSGDDDESVEPIFDDVVDNPLGLELPIEAAGLKFAAGAALGNTVIVIAVGIVSHLSASLRRRVRTVFLQHVSPPNQWITQPPPNMMVKQDQHQHTTLSAKEWILRGILATLPSWSLPTTLFTPYAVLLVPTISASIALLASADRNGSTVAVGVVGCFVWSSVAIVLTFFAVTQVAAADGRFVLETRGPKKAADAARQLSASAAAARWWMEPTSEWSVRTVARPVPARQRWMLERVTHPLVEPHRLRWYFVVEWLLAFAGGAVLGVAAALRLLLRWPTVERTTPHLQRFL</sequence>
<feature type="transmembrane region" description="Helical" evidence="1">
    <location>
        <begin position="593"/>
        <end position="614"/>
    </location>
</feature>
<dbReference type="EMBL" id="CYKH01002229">
    <property type="protein sequence ID" value="CUG94291.1"/>
    <property type="molecule type" value="Genomic_DNA"/>
</dbReference>
<feature type="transmembrane region" description="Helical" evidence="1">
    <location>
        <begin position="620"/>
        <end position="643"/>
    </location>
</feature>
<proteinExistence type="predicted"/>
<feature type="transmembrane region" description="Helical" evidence="1">
    <location>
        <begin position="20"/>
        <end position="43"/>
    </location>
</feature>
<organism evidence="2 3">
    <name type="scientific">Bodo saltans</name>
    <name type="common">Flagellated protozoan</name>
    <dbReference type="NCBI Taxonomy" id="75058"/>
    <lineage>
        <taxon>Eukaryota</taxon>
        <taxon>Discoba</taxon>
        <taxon>Euglenozoa</taxon>
        <taxon>Kinetoplastea</taxon>
        <taxon>Metakinetoplastina</taxon>
        <taxon>Eubodonida</taxon>
        <taxon>Bodonidae</taxon>
        <taxon>Bodo</taxon>
    </lineage>
</organism>